<dbReference type="InterPro" id="IPR045220">
    <property type="entry name" value="FRHB/FDHB/HCAR-like"/>
</dbReference>
<dbReference type="InterPro" id="IPR007516">
    <property type="entry name" value="Co_F420_Hydgase/DH_bsu_N"/>
</dbReference>
<evidence type="ECO:0000259" key="1">
    <source>
        <dbReference type="Pfam" id="PF04422"/>
    </source>
</evidence>
<dbReference type="InterPro" id="IPR007525">
    <property type="entry name" value="FrhB_FdhB_C"/>
</dbReference>
<dbReference type="EMBL" id="LBSM01000004">
    <property type="protein sequence ID" value="KKQ18512.1"/>
    <property type="molecule type" value="Genomic_DNA"/>
</dbReference>
<dbReference type="Pfam" id="PF04432">
    <property type="entry name" value="FrhB_FdhB_C"/>
    <property type="match status" value="1"/>
</dbReference>
<dbReference type="Proteomes" id="UP000034508">
    <property type="component" value="Unassembled WGS sequence"/>
</dbReference>
<evidence type="ECO:0000313" key="4">
    <source>
        <dbReference type="Proteomes" id="UP000034508"/>
    </source>
</evidence>
<gene>
    <name evidence="3" type="ORF">US31_C0004G0074</name>
</gene>
<reference evidence="3 4" key="1">
    <citation type="journal article" date="2015" name="Nature">
        <title>rRNA introns, odd ribosomes, and small enigmatic genomes across a large radiation of phyla.</title>
        <authorList>
            <person name="Brown C.T."/>
            <person name="Hug L.A."/>
            <person name="Thomas B.C."/>
            <person name="Sharon I."/>
            <person name="Castelle C.J."/>
            <person name="Singh A."/>
            <person name="Wilkins M.J."/>
            <person name="Williams K.H."/>
            <person name="Banfield J.F."/>
        </authorList>
    </citation>
    <scope>NUCLEOTIDE SEQUENCE [LARGE SCALE GENOMIC DNA]</scope>
</reference>
<dbReference type="Pfam" id="PF04422">
    <property type="entry name" value="FrhB_FdhB_N"/>
    <property type="match status" value="1"/>
</dbReference>
<dbReference type="PANTHER" id="PTHR31332">
    <property type="entry name" value="7-HYDROXYMETHYL CHLOROPHYLL A REDUCTASE, CHLOROPLASTIC"/>
    <property type="match status" value="1"/>
</dbReference>
<name>A0A0G0FL20_9BACT</name>
<comment type="caution">
    <text evidence="3">The sequence shown here is derived from an EMBL/GenBank/DDBJ whole genome shotgun (WGS) entry which is preliminary data.</text>
</comment>
<evidence type="ECO:0000313" key="3">
    <source>
        <dbReference type="EMBL" id="KKQ18512.1"/>
    </source>
</evidence>
<evidence type="ECO:0008006" key="5">
    <source>
        <dbReference type="Google" id="ProtNLM"/>
    </source>
</evidence>
<feature type="domain" description="Coenzyme F420 hydrogenase/dehydrogenase beta subunit N-terminal" evidence="1">
    <location>
        <begin position="93"/>
        <end position="168"/>
    </location>
</feature>
<proteinExistence type="predicted"/>
<dbReference type="PANTHER" id="PTHR31332:SF0">
    <property type="entry name" value="7-HYDROXYMETHYL CHLOROPHYLL A REDUCTASE, CHLOROPLASTIC"/>
    <property type="match status" value="1"/>
</dbReference>
<accession>A0A0G0FL20</accession>
<protein>
    <recommendedName>
        <fullName evidence="5">Coenzyme F420 hydrogenase/dehydrogenase beta subunit domain protein</fullName>
    </recommendedName>
</protein>
<feature type="domain" description="Coenzyme F420 hydrogenase/dehydrogenase beta subunit C-terminal" evidence="2">
    <location>
        <begin position="179"/>
        <end position="339"/>
    </location>
</feature>
<dbReference type="AlphaFoldDB" id="A0A0G0FL20"/>
<sequence>MDFNNIFTHFYTCFYPVPLLTRITVSNFNFGSFGLFRCCPPAPLPGEDFDFGDYNRVYIDCCPRAACFAGGNPVNYVMRNNCQYYLGKVTRAFTGYTTDESIRQNAASGGLITSLLLYLLKSGKIGGALVSRLKISGGNISAETYIARTAAGIKKCQGSVYLYIPILNELDKIKNSHGKLAVVGLPCQLKALRQLMDKDKKLRDKLLLIGLFCGHASKKELLLKVLEQKGIREKMVEDLRFRKGHWRGSMQIKLKNGPKITFPFEHFSTYQNLFFYCERFCLNCTDQTNEFADLSFGDIWDAKFKNNPIKHSLILTRSKESQNILEEMAKESLVYLNSITLQDVYNFQKRSLVFHKLIKARSDLGKFFGFNINCPRGEKAKWNDYPATFMVLFNIKLSESKMGQQIIFKIPRQIWFLYLVLFKLLTSF</sequence>
<evidence type="ECO:0000259" key="2">
    <source>
        <dbReference type="Pfam" id="PF04432"/>
    </source>
</evidence>
<organism evidence="3 4">
    <name type="scientific">Berkelbacteria bacterium GW2011_GWA1_36_9</name>
    <dbReference type="NCBI Taxonomy" id="1618331"/>
    <lineage>
        <taxon>Bacteria</taxon>
        <taxon>Candidatus Berkelbacteria</taxon>
    </lineage>
</organism>
<dbReference type="GO" id="GO:0052592">
    <property type="term" value="F:oxidoreductase activity, acting on CH or CH2 groups, with an iron-sulfur protein as acceptor"/>
    <property type="evidence" value="ECO:0007669"/>
    <property type="project" value="TreeGrafter"/>
</dbReference>